<proteinExistence type="predicted"/>
<name>A0A8S5UXH1_9CAUD</name>
<dbReference type="EMBL" id="BK016161">
    <property type="protein sequence ID" value="DAF99177.1"/>
    <property type="molecule type" value="Genomic_DNA"/>
</dbReference>
<reference evidence="1" key="1">
    <citation type="journal article" date="2021" name="Proc. Natl. Acad. Sci. U.S.A.">
        <title>A Catalog of Tens of Thousands of Viruses from Human Metagenomes Reveals Hidden Associations with Chronic Diseases.</title>
        <authorList>
            <person name="Tisza M.J."/>
            <person name="Buck C.B."/>
        </authorList>
    </citation>
    <scope>NUCLEOTIDE SEQUENCE</scope>
    <source>
        <strain evidence="1">CtW0z17</strain>
    </source>
</reference>
<evidence type="ECO:0000313" key="1">
    <source>
        <dbReference type="EMBL" id="DAF99177.1"/>
    </source>
</evidence>
<accession>A0A8S5UXH1</accession>
<dbReference type="Gene3D" id="2.60.120.1110">
    <property type="match status" value="1"/>
</dbReference>
<organism evidence="1">
    <name type="scientific">Podoviridae sp. ctW0z17</name>
    <dbReference type="NCBI Taxonomy" id="2825254"/>
    <lineage>
        <taxon>Viruses</taxon>
        <taxon>Duplodnaviria</taxon>
        <taxon>Heunggongvirae</taxon>
        <taxon>Uroviricota</taxon>
        <taxon>Caudoviricetes</taxon>
    </lineage>
</organism>
<protein>
    <submittedName>
        <fullName evidence="1">Major capsid protein</fullName>
    </submittedName>
</protein>
<sequence length="129" mass="13803">MARIDAQLLLSENQAVTGASANSNVIDLGSTGGFMHPLYFDVKLTTPMTSGKITKVKVQSAATEGFDSPADEVEVSVPDSLIQTRACTVAQFFSPIKYGNRYIRLVYTASEAVGGKVFAYMTDGIQVTL</sequence>